<evidence type="ECO:0000256" key="5">
    <source>
        <dbReference type="ARBA" id="ARBA00022491"/>
    </source>
</evidence>
<dbReference type="AlphaFoldDB" id="A0A6A6WD96"/>
<accession>A0A6A6WD96</accession>
<feature type="region of interest" description="Disordered" evidence="9">
    <location>
        <begin position="212"/>
        <end position="250"/>
    </location>
</feature>
<dbReference type="OrthoDB" id="2359117at2759"/>
<organism evidence="10 11">
    <name type="scientific">Pseudovirgaria hyperparasitica</name>
    <dbReference type="NCBI Taxonomy" id="470096"/>
    <lineage>
        <taxon>Eukaryota</taxon>
        <taxon>Fungi</taxon>
        <taxon>Dikarya</taxon>
        <taxon>Ascomycota</taxon>
        <taxon>Pezizomycotina</taxon>
        <taxon>Dothideomycetes</taxon>
        <taxon>Dothideomycetes incertae sedis</taxon>
        <taxon>Acrospermales</taxon>
        <taxon>Acrospermaceae</taxon>
        <taxon>Pseudovirgaria</taxon>
    </lineage>
</organism>
<protein>
    <submittedName>
        <fullName evidence="10">Uncharacterized protein</fullName>
    </submittedName>
</protein>
<reference evidence="10" key="1">
    <citation type="journal article" date="2020" name="Stud. Mycol.">
        <title>101 Dothideomycetes genomes: a test case for predicting lifestyles and emergence of pathogens.</title>
        <authorList>
            <person name="Haridas S."/>
            <person name="Albert R."/>
            <person name="Binder M."/>
            <person name="Bloem J."/>
            <person name="Labutti K."/>
            <person name="Salamov A."/>
            <person name="Andreopoulos B."/>
            <person name="Baker S."/>
            <person name="Barry K."/>
            <person name="Bills G."/>
            <person name="Bluhm B."/>
            <person name="Cannon C."/>
            <person name="Castanera R."/>
            <person name="Culley D."/>
            <person name="Daum C."/>
            <person name="Ezra D."/>
            <person name="Gonzalez J."/>
            <person name="Henrissat B."/>
            <person name="Kuo A."/>
            <person name="Liang C."/>
            <person name="Lipzen A."/>
            <person name="Lutzoni F."/>
            <person name="Magnuson J."/>
            <person name="Mondo S."/>
            <person name="Nolan M."/>
            <person name="Ohm R."/>
            <person name="Pangilinan J."/>
            <person name="Park H.-J."/>
            <person name="Ramirez L."/>
            <person name="Alfaro M."/>
            <person name="Sun H."/>
            <person name="Tritt A."/>
            <person name="Yoshinaga Y."/>
            <person name="Zwiers L.-H."/>
            <person name="Turgeon B."/>
            <person name="Goodwin S."/>
            <person name="Spatafora J."/>
            <person name="Crous P."/>
            <person name="Grigoriev I."/>
        </authorList>
    </citation>
    <scope>NUCLEOTIDE SEQUENCE</scope>
    <source>
        <strain evidence="10">CBS 121739</strain>
    </source>
</reference>
<keyword evidence="5" id="KW-0678">Repressor</keyword>
<dbReference type="InterPro" id="IPR013734">
    <property type="entry name" value="TF_Nrm1/Whi5"/>
</dbReference>
<evidence type="ECO:0000256" key="1">
    <source>
        <dbReference type="ARBA" id="ARBA00004123"/>
    </source>
</evidence>
<evidence type="ECO:0000256" key="9">
    <source>
        <dbReference type="SAM" id="MobiDB-lite"/>
    </source>
</evidence>
<feature type="region of interest" description="Disordered" evidence="9">
    <location>
        <begin position="140"/>
        <end position="176"/>
    </location>
</feature>
<dbReference type="Pfam" id="PF08528">
    <property type="entry name" value="Whi5"/>
    <property type="match status" value="1"/>
</dbReference>
<evidence type="ECO:0000313" key="11">
    <source>
        <dbReference type="Proteomes" id="UP000799437"/>
    </source>
</evidence>
<keyword evidence="11" id="KW-1185">Reference proteome</keyword>
<dbReference type="Proteomes" id="UP000799437">
    <property type="component" value="Unassembled WGS sequence"/>
</dbReference>
<sequence>MNSTSLAASTGLKETLPVSQVSFVSTASSSTNATTASRLLSSSSSLSTSNGADTTLTSPTSSISNSSQPRHYEKTESTSKADTELVPTLDTGFSYRETQIPISATTGTEDSSSNDSTVTTPISLDAPVLVQGYKRTASGTVKGSIANNPNSALTEKARGHRRGTSNMSIDSTSTTRGSELAAQLKARLSYAMVKVQHGWEHHTLDELEEQASQISSPVAPRNREQFRHSDSPQYLSRNRRLSAYSDHADRPKYSPGHEIWSRGISRSMDTTPSSFTYKDSHSNASVHRAFLALNTTGGTQTSHETQENGLAPAAPIISSRRNRRAHTTNTPPPFLSTVEEGKTHNGVPRTPRQGILRMPSQQDEKDAVDTLLFMSSPNNSAYFANQAHSPYKAELRSKRVAFDAGDRTNGLCNPHYPMQA</sequence>
<dbReference type="GO" id="GO:0033309">
    <property type="term" value="C:SBF transcription complex"/>
    <property type="evidence" value="ECO:0007669"/>
    <property type="project" value="TreeGrafter"/>
</dbReference>
<feature type="compositionally biased region" description="Polar residues" evidence="9">
    <location>
        <begin position="140"/>
        <end position="153"/>
    </location>
</feature>
<feature type="compositionally biased region" description="Low complexity" evidence="9">
    <location>
        <begin position="24"/>
        <end position="67"/>
    </location>
</feature>
<evidence type="ECO:0000256" key="2">
    <source>
        <dbReference type="ARBA" id="ARBA00004496"/>
    </source>
</evidence>
<evidence type="ECO:0000256" key="4">
    <source>
        <dbReference type="ARBA" id="ARBA00022490"/>
    </source>
</evidence>
<dbReference type="GO" id="GO:0005737">
    <property type="term" value="C:cytoplasm"/>
    <property type="evidence" value="ECO:0007669"/>
    <property type="project" value="UniProtKB-SubCell"/>
</dbReference>
<feature type="compositionally biased region" description="Basic and acidic residues" evidence="9">
    <location>
        <begin position="70"/>
        <end position="83"/>
    </location>
</feature>
<dbReference type="GeneID" id="54481556"/>
<evidence type="ECO:0000256" key="6">
    <source>
        <dbReference type="ARBA" id="ARBA00023015"/>
    </source>
</evidence>
<dbReference type="PANTHER" id="PTHR28246">
    <property type="entry name" value="G1-SPECIFIC TRANSCRIPTIONAL REPRESSOR WHI5-RELATED"/>
    <property type="match status" value="1"/>
</dbReference>
<feature type="region of interest" description="Disordered" evidence="9">
    <location>
        <begin position="24"/>
        <end position="94"/>
    </location>
</feature>
<dbReference type="GO" id="GO:0000082">
    <property type="term" value="P:G1/S transition of mitotic cell cycle"/>
    <property type="evidence" value="ECO:0007669"/>
    <property type="project" value="InterPro"/>
</dbReference>
<keyword evidence="8" id="KW-0539">Nucleus</keyword>
<keyword evidence="6" id="KW-0805">Transcription regulation</keyword>
<gene>
    <name evidence="10" type="ORF">EJ05DRAFT_288556</name>
</gene>
<dbReference type="PANTHER" id="PTHR28246:SF1">
    <property type="entry name" value="G1-SPECIFIC TRANSCRIPTIONAL REPRESSOR WHI5-RELATED"/>
    <property type="match status" value="1"/>
</dbReference>
<evidence type="ECO:0000256" key="3">
    <source>
        <dbReference type="ARBA" id="ARBA00006922"/>
    </source>
</evidence>
<evidence type="ECO:0000313" key="10">
    <source>
        <dbReference type="EMBL" id="KAF2760545.1"/>
    </source>
</evidence>
<dbReference type="GO" id="GO:0003712">
    <property type="term" value="F:transcription coregulator activity"/>
    <property type="evidence" value="ECO:0007669"/>
    <property type="project" value="TreeGrafter"/>
</dbReference>
<feature type="compositionally biased region" description="Polar residues" evidence="9">
    <location>
        <begin position="164"/>
        <end position="176"/>
    </location>
</feature>
<comment type="subcellular location">
    <subcellularLocation>
        <location evidence="2">Cytoplasm</location>
    </subcellularLocation>
    <subcellularLocation>
        <location evidence="1">Nucleus</location>
    </subcellularLocation>
</comment>
<keyword evidence="4" id="KW-0963">Cytoplasm</keyword>
<proteinExistence type="inferred from homology"/>
<dbReference type="EMBL" id="ML996568">
    <property type="protein sequence ID" value="KAF2760545.1"/>
    <property type="molecule type" value="Genomic_DNA"/>
</dbReference>
<feature type="region of interest" description="Disordered" evidence="9">
    <location>
        <begin position="322"/>
        <end position="354"/>
    </location>
</feature>
<evidence type="ECO:0000256" key="8">
    <source>
        <dbReference type="ARBA" id="ARBA00023242"/>
    </source>
</evidence>
<evidence type="ECO:0000256" key="7">
    <source>
        <dbReference type="ARBA" id="ARBA00023163"/>
    </source>
</evidence>
<feature type="compositionally biased region" description="Basic and acidic residues" evidence="9">
    <location>
        <begin position="221"/>
        <end position="230"/>
    </location>
</feature>
<name>A0A6A6WD96_9PEZI</name>
<dbReference type="InterPro" id="IPR039198">
    <property type="entry name" value="Srl3/Whi5"/>
</dbReference>
<keyword evidence="7" id="KW-0804">Transcription</keyword>
<comment type="similarity">
    <text evidence="3">Belongs to the WHI5/NRM1 family.</text>
</comment>
<dbReference type="RefSeq" id="XP_033602996.1">
    <property type="nucleotide sequence ID" value="XM_033740502.1"/>
</dbReference>